<reference evidence="2" key="1">
    <citation type="submission" date="2016-03" db="EMBL/GenBank/DDBJ databases">
        <authorList>
            <person name="Ploux O."/>
        </authorList>
    </citation>
    <scope>NUCLEOTIDE SEQUENCE [LARGE SCALE GENOMIC DNA]</scope>
</reference>
<evidence type="ECO:0000313" key="1">
    <source>
        <dbReference type="EMBL" id="ANA86440.1"/>
    </source>
</evidence>
<keyword evidence="2" id="KW-1185">Reference proteome</keyword>
<dbReference type="OrthoDB" id="14137at10239"/>
<dbReference type="GeneID" id="28800565"/>
<accession>A0A160DET2</accession>
<dbReference type="RefSeq" id="YP_009274522.1">
    <property type="nucleotide sequence ID" value="NC_030917.1"/>
</dbReference>
<dbReference type="Proteomes" id="UP000204609">
    <property type="component" value="Segment"/>
</dbReference>
<proteinExistence type="predicted"/>
<dbReference type="KEGG" id="vg:28800565"/>
<sequence>MSELGQKLISEIRVLATENPDRVAECKYFEDGDARTEPCCIVGHAAHNLGVSHLLVKEAETDSMWGSWNLREITELPIAEELSESERKWIDLVQSNQDRKDRWEFAVEAADEEVGEM</sequence>
<organism evidence="1 2">
    <name type="scientific">Gordonia phage OneUp</name>
    <dbReference type="NCBI Taxonomy" id="1838074"/>
    <lineage>
        <taxon>Viruses</taxon>
        <taxon>Duplodnaviria</taxon>
        <taxon>Heunggongvirae</taxon>
        <taxon>Uroviricota</taxon>
        <taxon>Caudoviricetes</taxon>
        <taxon>Oneupvirus</taxon>
        <taxon>Oneupvirus oneup</taxon>
    </lineage>
</organism>
<protein>
    <submittedName>
        <fullName evidence="1">Uncharacterized protein</fullName>
    </submittedName>
</protein>
<evidence type="ECO:0000313" key="2">
    <source>
        <dbReference type="Proteomes" id="UP000204609"/>
    </source>
</evidence>
<name>A0A160DET2_9CAUD</name>
<dbReference type="EMBL" id="KU998245">
    <property type="protein sequence ID" value="ANA86440.1"/>
    <property type="molecule type" value="Genomic_DNA"/>
</dbReference>
<gene>
    <name evidence="1" type="primary">106</name>
    <name evidence="1" type="ORF">PBI_ONEUP_106</name>
</gene>